<reference evidence="7 8" key="1">
    <citation type="submission" date="2020-04" db="EMBL/GenBank/DDBJ databases">
        <title>Perkinsus chesapeaki whole genome sequence.</title>
        <authorList>
            <person name="Bogema D.R."/>
        </authorList>
    </citation>
    <scope>NUCLEOTIDE SEQUENCE [LARGE SCALE GENOMIC DNA]</scope>
    <source>
        <strain evidence="7">ATCC PRA-425</strain>
    </source>
</reference>
<evidence type="ECO:0000313" key="7">
    <source>
        <dbReference type="EMBL" id="KAF4649861.1"/>
    </source>
</evidence>
<organism evidence="7 8">
    <name type="scientific">Perkinsus chesapeaki</name>
    <name type="common">Clam parasite</name>
    <name type="synonym">Perkinsus andrewsi</name>
    <dbReference type="NCBI Taxonomy" id="330153"/>
    <lineage>
        <taxon>Eukaryota</taxon>
        <taxon>Sar</taxon>
        <taxon>Alveolata</taxon>
        <taxon>Perkinsozoa</taxon>
        <taxon>Perkinsea</taxon>
        <taxon>Perkinsida</taxon>
        <taxon>Perkinsidae</taxon>
        <taxon>Perkinsus</taxon>
    </lineage>
</organism>
<dbReference type="PANTHER" id="PTHR22911:SF6">
    <property type="entry name" value="SOLUTE CARRIER FAMILY 35 MEMBER G1"/>
    <property type="match status" value="1"/>
</dbReference>
<gene>
    <name evidence="7" type="ORF">FOL47_001676</name>
</gene>
<dbReference type="OrthoDB" id="428084at2759"/>
<keyword evidence="3 5" id="KW-1133">Transmembrane helix</keyword>
<evidence type="ECO:0000256" key="4">
    <source>
        <dbReference type="ARBA" id="ARBA00023136"/>
    </source>
</evidence>
<evidence type="ECO:0000259" key="6">
    <source>
        <dbReference type="Pfam" id="PF00892"/>
    </source>
</evidence>
<proteinExistence type="predicted"/>
<evidence type="ECO:0000256" key="3">
    <source>
        <dbReference type="ARBA" id="ARBA00022989"/>
    </source>
</evidence>
<dbReference type="EMBL" id="JAAPAO010001404">
    <property type="protein sequence ID" value="KAF4649861.1"/>
    <property type="molecule type" value="Genomic_DNA"/>
</dbReference>
<evidence type="ECO:0000256" key="5">
    <source>
        <dbReference type="SAM" id="Phobius"/>
    </source>
</evidence>
<evidence type="ECO:0000256" key="1">
    <source>
        <dbReference type="ARBA" id="ARBA00004141"/>
    </source>
</evidence>
<dbReference type="PANTHER" id="PTHR22911">
    <property type="entry name" value="ACYL-MALONYL CONDENSING ENZYME-RELATED"/>
    <property type="match status" value="1"/>
</dbReference>
<feature type="transmembrane region" description="Helical" evidence="5">
    <location>
        <begin position="101"/>
        <end position="119"/>
    </location>
</feature>
<keyword evidence="4 5" id="KW-0472">Membrane</keyword>
<evidence type="ECO:0000256" key="2">
    <source>
        <dbReference type="ARBA" id="ARBA00022692"/>
    </source>
</evidence>
<feature type="transmembrane region" description="Helical" evidence="5">
    <location>
        <begin position="131"/>
        <end position="148"/>
    </location>
</feature>
<name>A0A7J6KTH8_PERCH</name>
<evidence type="ECO:0000313" key="8">
    <source>
        <dbReference type="Proteomes" id="UP000591131"/>
    </source>
</evidence>
<sequence>MSASGRSSYPIDQPVDVELTVQRKIPKAGHEEADEISLKGSSLCTLSAFLFSIMQLCAHLASDSFSSSEIMFARCVVQTVVSASVAMCIEVNPFGPDGRRAVCLLRGSLGALSNFALFYAVTHMPVGDANAIFFTSPLFTSLGASLLLHEPFTKIECAALFSGLTGALLVARPSFLFGSSNEASEHPTLAVIFAMCGALVSSSVPLVVRWIRESVHYVCLVFYFGACGTLMSLGVMLSGLQPVNLPRFADDSKGYLLLLMVSLLGVTAQFAFNRSMQIEKPQNCAILRQLDVAFTFLWQHLFASAVNPLSLLGAIMVLGSSSAIFLSKIFASRSSNSATSMQTTTVMPQMIGKE</sequence>
<dbReference type="SUPFAM" id="SSF103481">
    <property type="entry name" value="Multidrug resistance efflux transporter EmrE"/>
    <property type="match status" value="1"/>
</dbReference>
<feature type="domain" description="EamA" evidence="6">
    <location>
        <begin position="39"/>
        <end position="171"/>
    </location>
</feature>
<dbReference type="Proteomes" id="UP000591131">
    <property type="component" value="Unassembled WGS sequence"/>
</dbReference>
<comment type="caution">
    <text evidence="7">The sequence shown here is derived from an EMBL/GenBank/DDBJ whole genome shotgun (WGS) entry which is preliminary data.</text>
</comment>
<keyword evidence="8" id="KW-1185">Reference proteome</keyword>
<feature type="domain" description="EamA" evidence="6">
    <location>
        <begin position="189"/>
        <end position="324"/>
    </location>
</feature>
<dbReference type="GO" id="GO:0016020">
    <property type="term" value="C:membrane"/>
    <property type="evidence" value="ECO:0007669"/>
    <property type="project" value="UniProtKB-SubCell"/>
</dbReference>
<dbReference type="Pfam" id="PF00892">
    <property type="entry name" value="EamA"/>
    <property type="match status" value="2"/>
</dbReference>
<comment type="subcellular location">
    <subcellularLocation>
        <location evidence="1">Membrane</location>
        <topology evidence="1">Multi-pass membrane protein</topology>
    </subcellularLocation>
</comment>
<feature type="transmembrane region" description="Helical" evidence="5">
    <location>
        <begin position="189"/>
        <end position="208"/>
    </location>
</feature>
<dbReference type="InterPro" id="IPR000620">
    <property type="entry name" value="EamA_dom"/>
</dbReference>
<dbReference type="InterPro" id="IPR037185">
    <property type="entry name" value="EmrE-like"/>
</dbReference>
<feature type="transmembrane region" description="Helical" evidence="5">
    <location>
        <begin position="215"/>
        <end position="235"/>
    </location>
</feature>
<keyword evidence="2 5" id="KW-0812">Transmembrane</keyword>
<feature type="transmembrane region" description="Helical" evidence="5">
    <location>
        <begin position="155"/>
        <end position="177"/>
    </location>
</feature>
<feature type="transmembrane region" description="Helical" evidence="5">
    <location>
        <begin position="255"/>
        <end position="273"/>
    </location>
</feature>
<protein>
    <recommendedName>
        <fullName evidence="6">EamA domain-containing protein</fullName>
    </recommendedName>
</protein>
<dbReference type="AlphaFoldDB" id="A0A7J6KTH8"/>
<accession>A0A7J6KTH8</accession>